<dbReference type="Proteomes" id="UP000224006">
    <property type="component" value="Chromosome III"/>
</dbReference>
<feature type="compositionally biased region" description="Polar residues" evidence="2">
    <location>
        <begin position="636"/>
        <end position="646"/>
    </location>
</feature>
<feature type="region of interest" description="Disordered" evidence="2">
    <location>
        <begin position="66"/>
        <end position="91"/>
    </location>
</feature>
<feature type="compositionally biased region" description="Basic and acidic residues" evidence="2">
    <location>
        <begin position="761"/>
        <end position="776"/>
    </location>
</feature>
<feature type="compositionally biased region" description="Acidic residues" evidence="2">
    <location>
        <begin position="582"/>
        <end position="597"/>
    </location>
</feature>
<reference evidence="3 4" key="1">
    <citation type="submission" date="2017-09" db="EMBL/GenBank/DDBJ databases">
        <title>Genome sequencing of Besnoitia besnoiti strain Bb-Ger1.</title>
        <authorList>
            <person name="Schares G."/>
            <person name="Venepally P."/>
            <person name="Lorenzi H.A."/>
        </authorList>
    </citation>
    <scope>NUCLEOTIDE SEQUENCE [LARGE SCALE GENOMIC DNA]</scope>
    <source>
        <strain evidence="3 4">Bb-Ger1</strain>
    </source>
</reference>
<feature type="region of interest" description="Disordered" evidence="2">
    <location>
        <begin position="761"/>
        <end position="931"/>
    </location>
</feature>
<evidence type="ECO:0000313" key="3">
    <source>
        <dbReference type="EMBL" id="PFH36571.1"/>
    </source>
</evidence>
<feature type="compositionally biased region" description="Basic and acidic residues" evidence="2">
    <location>
        <begin position="818"/>
        <end position="832"/>
    </location>
</feature>
<keyword evidence="3" id="KW-0418">Kinase</keyword>
<evidence type="ECO:0000256" key="2">
    <source>
        <dbReference type="SAM" id="MobiDB-lite"/>
    </source>
</evidence>
<gene>
    <name evidence="3" type="ORF">BESB_047630</name>
</gene>
<name>A0A2A9MJY8_BESBE</name>
<accession>A0A2A9MJY8</accession>
<organism evidence="3 4">
    <name type="scientific">Besnoitia besnoiti</name>
    <name type="common">Apicomplexan protozoan</name>
    <dbReference type="NCBI Taxonomy" id="94643"/>
    <lineage>
        <taxon>Eukaryota</taxon>
        <taxon>Sar</taxon>
        <taxon>Alveolata</taxon>
        <taxon>Apicomplexa</taxon>
        <taxon>Conoidasida</taxon>
        <taxon>Coccidia</taxon>
        <taxon>Eucoccidiorida</taxon>
        <taxon>Eimeriorina</taxon>
        <taxon>Sarcocystidae</taxon>
        <taxon>Besnoitia</taxon>
    </lineage>
</organism>
<proteinExistence type="inferred from homology"/>
<keyword evidence="4" id="KW-1185">Reference proteome</keyword>
<dbReference type="SMART" id="SM01084">
    <property type="entry name" value="CKS"/>
    <property type="match status" value="1"/>
</dbReference>
<evidence type="ECO:0000313" key="4">
    <source>
        <dbReference type="Proteomes" id="UP000224006"/>
    </source>
</evidence>
<dbReference type="GO" id="GO:0016538">
    <property type="term" value="F:cyclin-dependent protein serine/threonine kinase regulator activity"/>
    <property type="evidence" value="ECO:0007669"/>
    <property type="project" value="InterPro"/>
</dbReference>
<dbReference type="Gene3D" id="3.30.170.10">
    <property type="entry name" value="Cyclin-dependent kinase, regulatory subunit"/>
    <property type="match status" value="1"/>
</dbReference>
<dbReference type="Pfam" id="PF01111">
    <property type="entry name" value="CKS"/>
    <property type="match status" value="1"/>
</dbReference>
<sequence>MEASLDSKTNVSEGLAIASAASSLEFTSESDDLASPLEVPLACILASAPRCAANASLFEKNSVRGRPGFSRDAPESSLQSARCPDSAGSTVHRDLASGCRLRRGMSACATDACDAAFLSSNLPCKERPREDCEINRERLRETLGCQAGFFGACGDALSPLCVLLREGQACRGRREGCGAATFSSCGRDEAEMQRAGKLLDGGCSKSEPENHTSSPEADACQTAMPHLSFSLCGPSLISASHVASSLGPHSCKDPQEASCLFEGQFPPKAAVCFSSDRTRPEFLASRAEGGSQAPRSQVAGGCSLACHVWSNSGVEARSAPSPCNPAQTLLASQAAATESSLQSASASNGLDGERVQLLAPQCMGGKEGTFPEVVRGHATECDSPTSGVASRPRASEESSEPDGTCFGVCCERKKGAECEVSADRERRLASAAEPEPADWDSEEEEELERERQIAANYKPLFIPVDEELGKKLNCSFVRGDLRIYPKKVTQFGEVHYSPRYEDERYVYRHVLLSSGVRKAAEEMTRLHSKTGFLSEEQFIYQLGIDLSPGWQHFMRFKGRLRELILRRPPTTEDEKRDGAPGPEDEISVDSDDSDYEEAYACAEPERSSPSEPAEALSAKRDPAVSLDSDQAKVGQESPSPDLTQAPSRARCNPAGEGRGRMACADGEGEERESEQARGSSVQQPREVASKPRNPPGLLHDSSLERSLQSARCVVSRANRAEASHAGEAAVDCLLNSQALEAPAPEASRSCSSLPVAAGRLAEEGGGRRAGKEEERPALFSHSSQVRRPSEARAAGRARPARKAEVSVQQQRLGPASHRRAESQGLRDARESLEGSTAEDSESSSSHRCNRVATTRTRALRPRHSRSEASVNPQSAAGAEKGLAAAGGSSASTRGRAGCGKKRVAGAPAGFEAHAKRRLQSGDRVAGGLPAL</sequence>
<feature type="region of interest" description="Disordered" evidence="2">
    <location>
        <begin position="199"/>
        <end position="218"/>
    </location>
</feature>
<dbReference type="OrthoDB" id="362000at2759"/>
<comment type="function">
    <text evidence="1">Binds to the catalytic subunit of the cyclin dependent kinases and is essential for their biological function.</text>
</comment>
<keyword evidence="3" id="KW-0808">Transferase</keyword>
<dbReference type="STRING" id="94643.A0A2A9MJY8"/>
<dbReference type="GeneID" id="40309693"/>
<feature type="compositionally biased region" description="Basic and acidic residues" evidence="2">
    <location>
        <begin position="567"/>
        <end position="578"/>
    </location>
</feature>
<dbReference type="SUPFAM" id="SSF55637">
    <property type="entry name" value="Cell cycle regulatory proteins"/>
    <property type="match status" value="1"/>
</dbReference>
<dbReference type="GO" id="GO:0051301">
    <property type="term" value="P:cell division"/>
    <property type="evidence" value="ECO:0007669"/>
    <property type="project" value="UniProtKB-UniRule"/>
</dbReference>
<comment type="caution">
    <text evidence="3">The sequence shown here is derived from an EMBL/GenBank/DDBJ whole genome shotgun (WGS) entry which is preliminary data.</text>
</comment>
<evidence type="ECO:0000256" key="1">
    <source>
        <dbReference type="RuleBase" id="RU311113"/>
    </source>
</evidence>
<dbReference type="GO" id="GO:0016301">
    <property type="term" value="F:kinase activity"/>
    <property type="evidence" value="ECO:0007669"/>
    <property type="project" value="UniProtKB-KW"/>
</dbReference>
<dbReference type="KEGG" id="bbes:BESB_047630"/>
<dbReference type="EMBL" id="NWUJ01000003">
    <property type="protein sequence ID" value="PFH36571.1"/>
    <property type="molecule type" value="Genomic_DNA"/>
</dbReference>
<dbReference type="InterPro" id="IPR000789">
    <property type="entry name" value="Cyclin-dep_kinase_reg-sub"/>
</dbReference>
<dbReference type="RefSeq" id="XP_029220580.1">
    <property type="nucleotide sequence ID" value="XM_029363214.1"/>
</dbReference>
<comment type="similarity">
    <text evidence="1">Belongs to the CKS family.</text>
</comment>
<feature type="region of interest" description="Disordered" evidence="2">
    <location>
        <begin position="377"/>
        <end position="402"/>
    </location>
</feature>
<dbReference type="VEuPathDB" id="ToxoDB:BESB_047630"/>
<dbReference type="AlphaFoldDB" id="A0A2A9MJY8"/>
<keyword evidence="1" id="KW-0132">Cell division</keyword>
<protein>
    <recommendedName>
        <fullName evidence="1">Cyclin-dependent kinases regulatory subunit</fullName>
    </recommendedName>
</protein>
<feature type="region of interest" description="Disordered" evidence="2">
    <location>
        <begin position="567"/>
        <end position="725"/>
    </location>
</feature>
<dbReference type="InterPro" id="IPR036858">
    <property type="entry name" value="Cyclin-dep_kinase_reg-sub_sf"/>
</dbReference>
<keyword evidence="1" id="KW-0131">Cell cycle</keyword>
<feature type="compositionally biased region" description="Low complexity" evidence="2">
    <location>
        <begin position="874"/>
        <end position="895"/>
    </location>
</feature>